<proteinExistence type="inferred from homology"/>
<dbReference type="EC" id="3.2.1.52" evidence="3"/>
<keyword evidence="7" id="KW-0812">Transmembrane</keyword>
<dbReference type="GO" id="GO:0005975">
    <property type="term" value="P:carbohydrate metabolic process"/>
    <property type="evidence" value="ECO:0007669"/>
    <property type="project" value="InterPro"/>
</dbReference>
<dbReference type="EMBL" id="AGYR01000001">
    <property type="protein sequence ID" value="ENZ20327.1"/>
    <property type="molecule type" value="Genomic_DNA"/>
</dbReference>
<sequence length="436" mass="47552">MTTRKHSRKKRNQKGIKWFYITAAGLVSAVILAAILFKIRADSADSQRPAGTSVSQKIAGSGDRAGDSPNEENRPDKGNQWNKTNIDNTNIRTIISQMSLEQKAAQLFIITPEALTGFQTVTQAGDATYKALQEYPVAGLIYFPQNLQNPKQLKTMTARTQELAAGLNQLPLFLSIDEEGGKVARIANHEGFDLPKVDTMAEIGKSRDISRAYEAGSVIGEYLEELGINLDLAPDADVLTNPDNTVVLDRSFGSDPVLVTQMTKAYVKGLEEHHVYGTPKHFPGHGATQGDSHKGFAYTYKTWDELEQAELVPFAGLIQDNTPFIMAGHISLPRITGDDTPSSLSPQVLTGYLRETMGYKGIIITDALNMGAVQDNYPPDQTAVMALQAGADLLLMPADFREAYGGVLNAVKTGELTEERIDQSLTRILSVKLTLP</sequence>
<comment type="catalytic activity">
    <reaction evidence="1">
        <text>Hydrolysis of terminal non-reducing N-acetyl-D-hexosamine residues in N-acetyl-beta-D-hexosaminides.</text>
        <dbReference type="EC" id="3.2.1.52"/>
    </reaction>
</comment>
<dbReference type="PATRIC" id="fig|999408.3.peg.280"/>
<reference evidence="9 10" key="1">
    <citation type="submission" date="2013-01" db="EMBL/GenBank/DDBJ databases">
        <title>The Genome Sequence of Clostridium clostridioforme 90A8.</title>
        <authorList>
            <consortium name="The Broad Institute Genome Sequencing Platform"/>
            <person name="Earl A."/>
            <person name="Ward D."/>
            <person name="Feldgarden M."/>
            <person name="Gevers D."/>
            <person name="Courvalin P."/>
            <person name="Lambert T."/>
            <person name="Walker B."/>
            <person name="Young S.K."/>
            <person name="Zeng Q."/>
            <person name="Gargeya S."/>
            <person name="Fitzgerald M."/>
            <person name="Haas B."/>
            <person name="Abouelleil A."/>
            <person name="Alvarado L."/>
            <person name="Arachchi H.M."/>
            <person name="Berlin A.M."/>
            <person name="Chapman S.B."/>
            <person name="Dewar J."/>
            <person name="Goldberg J."/>
            <person name="Griggs A."/>
            <person name="Gujja S."/>
            <person name="Hansen M."/>
            <person name="Howarth C."/>
            <person name="Imamovic A."/>
            <person name="Larimer J."/>
            <person name="McCowan C."/>
            <person name="Murphy C."/>
            <person name="Neiman D."/>
            <person name="Pearson M."/>
            <person name="Priest M."/>
            <person name="Roberts A."/>
            <person name="Saif S."/>
            <person name="Shea T."/>
            <person name="Sisk P."/>
            <person name="Sykes S."/>
            <person name="Wortman J."/>
            <person name="Nusbaum C."/>
            <person name="Birren B."/>
        </authorList>
    </citation>
    <scope>NUCLEOTIDE SEQUENCE [LARGE SCALE GENOMIC DNA]</scope>
    <source>
        <strain evidence="9 10">90A8</strain>
    </source>
</reference>
<dbReference type="Gene3D" id="3.20.20.300">
    <property type="entry name" value="Glycoside hydrolase, family 3, N-terminal domain"/>
    <property type="match status" value="1"/>
</dbReference>
<evidence type="ECO:0000256" key="1">
    <source>
        <dbReference type="ARBA" id="ARBA00001231"/>
    </source>
</evidence>
<gene>
    <name evidence="9" type="ORF">HMPREF1090_00262</name>
</gene>
<keyword evidence="4" id="KW-0378">Hydrolase</keyword>
<dbReference type="InterPro" id="IPR017853">
    <property type="entry name" value="GH"/>
</dbReference>
<dbReference type="GO" id="GO:0004563">
    <property type="term" value="F:beta-N-acetylhexosaminidase activity"/>
    <property type="evidence" value="ECO:0007669"/>
    <property type="project" value="UniProtKB-EC"/>
</dbReference>
<keyword evidence="5" id="KW-0326">Glycosidase</keyword>
<dbReference type="HOGENOM" id="CLU_008392_0_2_9"/>
<evidence type="ECO:0000313" key="9">
    <source>
        <dbReference type="EMBL" id="ENZ20327.1"/>
    </source>
</evidence>
<evidence type="ECO:0000256" key="3">
    <source>
        <dbReference type="ARBA" id="ARBA00012663"/>
    </source>
</evidence>
<evidence type="ECO:0000256" key="4">
    <source>
        <dbReference type="ARBA" id="ARBA00022801"/>
    </source>
</evidence>
<evidence type="ECO:0000256" key="5">
    <source>
        <dbReference type="ARBA" id="ARBA00023295"/>
    </source>
</evidence>
<dbReference type="RefSeq" id="WP_002593235.1">
    <property type="nucleotide sequence ID" value="NZ_KB850976.1"/>
</dbReference>
<feature type="region of interest" description="Disordered" evidence="6">
    <location>
        <begin position="46"/>
        <end position="85"/>
    </location>
</feature>
<evidence type="ECO:0000256" key="2">
    <source>
        <dbReference type="ARBA" id="ARBA00005336"/>
    </source>
</evidence>
<evidence type="ECO:0000313" key="10">
    <source>
        <dbReference type="Proteomes" id="UP000013085"/>
    </source>
</evidence>
<evidence type="ECO:0000256" key="7">
    <source>
        <dbReference type="SAM" id="Phobius"/>
    </source>
</evidence>
<dbReference type="PANTHER" id="PTHR30480">
    <property type="entry name" value="BETA-HEXOSAMINIDASE-RELATED"/>
    <property type="match status" value="1"/>
</dbReference>
<dbReference type="Proteomes" id="UP000013085">
    <property type="component" value="Unassembled WGS sequence"/>
</dbReference>
<organism evidence="9 10">
    <name type="scientific">[Clostridium] clostridioforme 90A8</name>
    <dbReference type="NCBI Taxonomy" id="999408"/>
    <lineage>
        <taxon>Bacteria</taxon>
        <taxon>Bacillati</taxon>
        <taxon>Bacillota</taxon>
        <taxon>Clostridia</taxon>
        <taxon>Lachnospirales</taxon>
        <taxon>Lachnospiraceae</taxon>
        <taxon>Enterocloster</taxon>
    </lineage>
</organism>
<evidence type="ECO:0000259" key="8">
    <source>
        <dbReference type="Pfam" id="PF00933"/>
    </source>
</evidence>
<comment type="similarity">
    <text evidence="2">Belongs to the glycosyl hydrolase 3 family.</text>
</comment>
<dbReference type="InterPro" id="IPR001764">
    <property type="entry name" value="Glyco_hydro_3_N"/>
</dbReference>
<keyword evidence="7" id="KW-0472">Membrane</keyword>
<comment type="caution">
    <text evidence="9">The sequence shown here is derived from an EMBL/GenBank/DDBJ whole genome shotgun (WGS) entry which is preliminary data.</text>
</comment>
<feature type="transmembrane region" description="Helical" evidence="7">
    <location>
        <begin position="18"/>
        <end position="37"/>
    </location>
</feature>
<accession>A0A0E2HHG0</accession>
<feature type="compositionally biased region" description="Polar residues" evidence="6">
    <location>
        <begin position="46"/>
        <end position="58"/>
    </location>
</feature>
<dbReference type="SUPFAM" id="SSF51445">
    <property type="entry name" value="(Trans)glycosidases"/>
    <property type="match status" value="1"/>
</dbReference>
<dbReference type="PANTHER" id="PTHR30480:SF13">
    <property type="entry name" value="BETA-HEXOSAMINIDASE"/>
    <property type="match status" value="1"/>
</dbReference>
<name>A0A0E2HHG0_9FIRM</name>
<keyword evidence="7" id="KW-1133">Transmembrane helix</keyword>
<dbReference type="Pfam" id="PF00933">
    <property type="entry name" value="Glyco_hydro_3"/>
    <property type="match status" value="1"/>
</dbReference>
<dbReference type="AlphaFoldDB" id="A0A0E2HHG0"/>
<dbReference type="GO" id="GO:0009254">
    <property type="term" value="P:peptidoglycan turnover"/>
    <property type="evidence" value="ECO:0007669"/>
    <property type="project" value="TreeGrafter"/>
</dbReference>
<dbReference type="InterPro" id="IPR036962">
    <property type="entry name" value="Glyco_hydro_3_N_sf"/>
</dbReference>
<dbReference type="InterPro" id="IPR050226">
    <property type="entry name" value="NagZ_Beta-hexosaminidase"/>
</dbReference>
<protein>
    <recommendedName>
        <fullName evidence="3">beta-N-acetylhexosaminidase</fullName>
        <ecNumber evidence="3">3.2.1.52</ecNumber>
    </recommendedName>
</protein>
<evidence type="ECO:0000256" key="6">
    <source>
        <dbReference type="SAM" id="MobiDB-lite"/>
    </source>
</evidence>
<feature type="domain" description="Glycoside hydrolase family 3 N-terminal" evidence="8">
    <location>
        <begin position="100"/>
        <end position="431"/>
    </location>
</feature>